<dbReference type="OrthoDB" id="1446616at2"/>
<evidence type="ECO:0000313" key="1">
    <source>
        <dbReference type="EMBL" id="TCP23615.1"/>
    </source>
</evidence>
<accession>A0A4R2NQL5</accession>
<sequence>MKTIQKTKELTDCILLVTMEIKDKFPELYQLLDETPFLSSVQDKGIEAISLEEYLNTIRYQLKDYKNNLQ</sequence>
<keyword evidence="2" id="KW-1185">Reference proteome</keyword>
<dbReference type="AlphaFoldDB" id="A0A4R2NQL5"/>
<dbReference type="EMBL" id="SLXM01000008">
    <property type="protein sequence ID" value="TCP23615.1"/>
    <property type="molecule type" value="Genomic_DNA"/>
</dbReference>
<organism evidence="1 2">
    <name type="scientific">Tenacibaculum skagerrakense</name>
    <dbReference type="NCBI Taxonomy" id="186571"/>
    <lineage>
        <taxon>Bacteria</taxon>
        <taxon>Pseudomonadati</taxon>
        <taxon>Bacteroidota</taxon>
        <taxon>Flavobacteriia</taxon>
        <taxon>Flavobacteriales</taxon>
        <taxon>Flavobacteriaceae</taxon>
        <taxon>Tenacibaculum</taxon>
    </lineage>
</organism>
<protein>
    <submittedName>
        <fullName evidence="1">Uncharacterized protein</fullName>
    </submittedName>
</protein>
<evidence type="ECO:0000313" key="2">
    <source>
        <dbReference type="Proteomes" id="UP000294564"/>
    </source>
</evidence>
<dbReference type="RefSeq" id="WP_132795430.1">
    <property type="nucleotide sequence ID" value="NZ_SLXM01000008.1"/>
</dbReference>
<comment type="caution">
    <text evidence="1">The sequence shown here is derived from an EMBL/GenBank/DDBJ whole genome shotgun (WGS) entry which is preliminary data.</text>
</comment>
<name>A0A4R2NQL5_9FLAO</name>
<gene>
    <name evidence="1" type="ORF">EV195_10885</name>
</gene>
<dbReference type="Proteomes" id="UP000294564">
    <property type="component" value="Unassembled WGS sequence"/>
</dbReference>
<proteinExistence type="predicted"/>
<reference evidence="1 2" key="1">
    <citation type="submission" date="2019-03" db="EMBL/GenBank/DDBJ databases">
        <title>Genomic Encyclopedia of Type Strains, Phase IV (KMG-IV): sequencing the most valuable type-strain genomes for metagenomic binning, comparative biology and taxonomic classification.</title>
        <authorList>
            <person name="Goeker M."/>
        </authorList>
    </citation>
    <scope>NUCLEOTIDE SEQUENCE [LARGE SCALE GENOMIC DNA]</scope>
    <source>
        <strain evidence="1 2">DSM 14836</strain>
    </source>
</reference>